<keyword evidence="2" id="KW-0677">Repeat</keyword>
<organism evidence="4 5">
    <name type="scientific">Ranitomeya imitator</name>
    <name type="common">mimic poison frog</name>
    <dbReference type="NCBI Taxonomy" id="111125"/>
    <lineage>
        <taxon>Eukaryota</taxon>
        <taxon>Metazoa</taxon>
        <taxon>Chordata</taxon>
        <taxon>Craniata</taxon>
        <taxon>Vertebrata</taxon>
        <taxon>Euteleostomi</taxon>
        <taxon>Amphibia</taxon>
        <taxon>Batrachia</taxon>
        <taxon>Anura</taxon>
        <taxon>Neobatrachia</taxon>
        <taxon>Hyloidea</taxon>
        <taxon>Dendrobatidae</taxon>
        <taxon>Dendrobatinae</taxon>
        <taxon>Ranitomeya</taxon>
    </lineage>
</organism>
<evidence type="ECO:0000256" key="3">
    <source>
        <dbReference type="SAM" id="SignalP"/>
    </source>
</evidence>
<comment type="caution">
    <text evidence="4">The sequence shown here is derived from an EMBL/GenBank/DDBJ whole genome shotgun (WGS) entry which is preliminary data.</text>
</comment>
<dbReference type="SUPFAM" id="SSF52058">
    <property type="entry name" value="L domain-like"/>
    <property type="match status" value="1"/>
</dbReference>
<dbReference type="PANTHER" id="PTHR45712">
    <property type="entry name" value="AGAP008170-PA"/>
    <property type="match status" value="1"/>
</dbReference>
<dbReference type="EMBL" id="CAUEEQ010053190">
    <property type="protein sequence ID" value="CAJ0961673.1"/>
    <property type="molecule type" value="Genomic_DNA"/>
</dbReference>
<dbReference type="InterPro" id="IPR003591">
    <property type="entry name" value="Leu-rich_rpt_typical-subtyp"/>
</dbReference>
<evidence type="ECO:0000256" key="2">
    <source>
        <dbReference type="ARBA" id="ARBA00022737"/>
    </source>
</evidence>
<dbReference type="Proteomes" id="UP001176940">
    <property type="component" value="Unassembled WGS sequence"/>
</dbReference>
<name>A0ABN9M8D4_9NEOB</name>
<feature type="chain" id="PRO_5045233424" evidence="3">
    <location>
        <begin position="19"/>
        <end position="363"/>
    </location>
</feature>
<accession>A0ABN9M8D4</accession>
<keyword evidence="1" id="KW-0433">Leucine-rich repeat</keyword>
<dbReference type="SMART" id="SM00369">
    <property type="entry name" value="LRR_TYP"/>
    <property type="match status" value="9"/>
</dbReference>
<dbReference type="InterPro" id="IPR001611">
    <property type="entry name" value="Leu-rich_rpt"/>
</dbReference>
<keyword evidence="5" id="KW-1185">Reference proteome</keyword>
<sequence length="363" mass="41280">MMITTVLCLVLCVHSCLASCPRRCSCDSPRTVQCYRVLAIPGNIPATIGKLYISHSKIKHLQFSDFREMQGLQELVLFSSGMESIENDTFRALNNLKVLEVWNNKLTSIPRSFPSKLEALKLGDNLIQSLNHQDFEGLTRLRVLEIQNNLLSTLTFEVFSALSNLQTLILEGNRIHSVAGVARLPNLKYLNMEKNKLMFFYDNFFTHFPSLQYLRLAGNQFVRVPPQLPKSLLSLRLERNHIKTMCVRDLRQLENLFDLNLSGNQLLSADGLQVITNLTTLDLSKNQLSTLPHKLPTKLQRLDYSNNQISRITVHDMKGLASLKHLFLDNNGMIVFEDKALQWCGHLSNLAMEQNLLTSIPMG</sequence>
<evidence type="ECO:0000313" key="5">
    <source>
        <dbReference type="Proteomes" id="UP001176940"/>
    </source>
</evidence>
<proteinExistence type="predicted"/>
<dbReference type="InterPro" id="IPR032675">
    <property type="entry name" value="LRR_dom_sf"/>
</dbReference>
<dbReference type="Gene3D" id="3.80.10.10">
    <property type="entry name" value="Ribonuclease Inhibitor"/>
    <property type="match status" value="3"/>
</dbReference>
<dbReference type="PROSITE" id="PS51450">
    <property type="entry name" value="LRR"/>
    <property type="match status" value="2"/>
</dbReference>
<dbReference type="InterPro" id="IPR050333">
    <property type="entry name" value="SLRP"/>
</dbReference>
<gene>
    <name evidence="4" type="ORF">RIMI_LOCUS17869667</name>
</gene>
<dbReference type="PANTHER" id="PTHR45712:SF1">
    <property type="entry name" value="NEPHROCAN"/>
    <property type="match status" value="1"/>
</dbReference>
<feature type="signal peptide" evidence="3">
    <location>
        <begin position="1"/>
        <end position="18"/>
    </location>
</feature>
<keyword evidence="3" id="KW-0732">Signal</keyword>
<evidence type="ECO:0000313" key="4">
    <source>
        <dbReference type="EMBL" id="CAJ0961673.1"/>
    </source>
</evidence>
<dbReference type="Pfam" id="PF13855">
    <property type="entry name" value="LRR_8"/>
    <property type="match status" value="3"/>
</dbReference>
<evidence type="ECO:0000256" key="1">
    <source>
        <dbReference type="ARBA" id="ARBA00022614"/>
    </source>
</evidence>
<protein>
    <submittedName>
        <fullName evidence="4">Uncharacterized protein</fullName>
    </submittedName>
</protein>
<reference evidence="4" key="1">
    <citation type="submission" date="2023-07" db="EMBL/GenBank/DDBJ databases">
        <authorList>
            <person name="Stuckert A."/>
        </authorList>
    </citation>
    <scope>NUCLEOTIDE SEQUENCE</scope>
</reference>